<feature type="non-terminal residue" evidence="1">
    <location>
        <position position="1"/>
    </location>
</feature>
<accession>A0A5J4PS29</accession>
<dbReference type="AlphaFoldDB" id="A0A5J4PS29"/>
<proteinExistence type="predicted"/>
<dbReference type="EMBL" id="SNRY01006835">
    <property type="protein sequence ID" value="KAA6311673.1"/>
    <property type="molecule type" value="Genomic_DNA"/>
</dbReference>
<gene>
    <name evidence="1" type="ORF">EZS27_037246</name>
    <name evidence="2" type="ORF">EZS27_037249</name>
</gene>
<protein>
    <submittedName>
        <fullName evidence="1">Uncharacterized protein</fullName>
    </submittedName>
</protein>
<name>A0A5J4PS29_9ZZZZ</name>
<evidence type="ECO:0000313" key="1">
    <source>
        <dbReference type="EMBL" id="KAA6311670.1"/>
    </source>
</evidence>
<sequence length="42" mass="5088">FRFIEKENTCIIEVERYPNAFIRYYAFPKNSHLFGVTDASYH</sequence>
<reference evidence="1" key="1">
    <citation type="submission" date="2019-03" db="EMBL/GenBank/DDBJ databases">
        <title>Single cell metagenomics reveals metabolic interactions within the superorganism composed of flagellate Streblomastix strix and complex community of Bacteroidetes bacteria on its surface.</title>
        <authorList>
            <person name="Treitli S.C."/>
            <person name="Kolisko M."/>
            <person name="Husnik F."/>
            <person name="Keeling P."/>
            <person name="Hampl V."/>
        </authorList>
    </citation>
    <scope>NUCLEOTIDE SEQUENCE</scope>
    <source>
        <strain evidence="1">STM</strain>
    </source>
</reference>
<evidence type="ECO:0000313" key="2">
    <source>
        <dbReference type="EMBL" id="KAA6311673.1"/>
    </source>
</evidence>
<organism evidence="1">
    <name type="scientific">termite gut metagenome</name>
    <dbReference type="NCBI Taxonomy" id="433724"/>
    <lineage>
        <taxon>unclassified sequences</taxon>
        <taxon>metagenomes</taxon>
        <taxon>organismal metagenomes</taxon>
    </lineage>
</organism>
<comment type="caution">
    <text evidence="1">The sequence shown here is derived from an EMBL/GenBank/DDBJ whole genome shotgun (WGS) entry which is preliminary data.</text>
</comment>
<dbReference type="EMBL" id="SNRY01006835">
    <property type="protein sequence ID" value="KAA6311670.1"/>
    <property type="molecule type" value="Genomic_DNA"/>
</dbReference>